<dbReference type="OrthoDB" id="159229at2759"/>
<protein>
    <submittedName>
        <fullName evidence="4">Copper/zinc superoxide dismutase</fullName>
    </submittedName>
</protein>
<evidence type="ECO:0000256" key="1">
    <source>
        <dbReference type="SAM" id="MobiDB-lite"/>
    </source>
</evidence>
<keyword evidence="2" id="KW-0732">Signal</keyword>
<feature type="chain" id="PRO_5005549539" evidence="2">
    <location>
        <begin position="30"/>
        <end position="185"/>
    </location>
</feature>
<evidence type="ECO:0000313" key="5">
    <source>
        <dbReference type="Proteomes" id="UP000054564"/>
    </source>
</evidence>
<evidence type="ECO:0000256" key="2">
    <source>
        <dbReference type="SAM" id="SignalP"/>
    </source>
</evidence>
<evidence type="ECO:0000313" key="4">
    <source>
        <dbReference type="EMBL" id="KNE95285.1"/>
    </source>
</evidence>
<reference evidence="5" key="1">
    <citation type="submission" date="2014-03" db="EMBL/GenBank/DDBJ databases">
        <title>The Genome Sequence of Puccinia striiformis f. sp. tritici PST-78.</title>
        <authorList>
            <consortium name="The Broad Institute Genome Sequencing Platform"/>
            <person name="Cuomo C."/>
            <person name="Hulbert S."/>
            <person name="Chen X."/>
            <person name="Walker B."/>
            <person name="Young S.K."/>
            <person name="Zeng Q."/>
            <person name="Gargeya S."/>
            <person name="Fitzgerald M."/>
            <person name="Haas B."/>
            <person name="Abouelleil A."/>
            <person name="Alvarado L."/>
            <person name="Arachchi H.M."/>
            <person name="Berlin A.M."/>
            <person name="Chapman S.B."/>
            <person name="Goldberg J."/>
            <person name="Griggs A."/>
            <person name="Gujja S."/>
            <person name="Hansen M."/>
            <person name="Howarth C."/>
            <person name="Imamovic A."/>
            <person name="Larimer J."/>
            <person name="McCowan C."/>
            <person name="Montmayeur A."/>
            <person name="Murphy C."/>
            <person name="Neiman D."/>
            <person name="Pearson M."/>
            <person name="Priest M."/>
            <person name="Roberts A."/>
            <person name="Saif S."/>
            <person name="Shea T."/>
            <person name="Sisk P."/>
            <person name="Sykes S."/>
            <person name="Wortman J."/>
            <person name="Nusbaum C."/>
            <person name="Birren B."/>
        </authorList>
    </citation>
    <scope>NUCLEOTIDE SEQUENCE [LARGE SCALE GENOMIC DNA]</scope>
    <source>
        <strain evidence="5">race PST-78</strain>
    </source>
</reference>
<dbReference type="InterPro" id="IPR036423">
    <property type="entry name" value="SOD-like_Cu/Zn_dom_sf"/>
</dbReference>
<organism evidence="4 5">
    <name type="scientific">Puccinia striiformis f. sp. tritici PST-78</name>
    <dbReference type="NCBI Taxonomy" id="1165861"/>
    <lineage>
        <taxon>Eukaryota</taxon>
        <taxon>Fungi</taxon>
        <taxon>Dikarya</taxon>
        <taxon>Basidiomycota</taxon>
        <taxon>Pucciniomycotina</taxon>
        <taxon>Pucciniomycetes</taxon>
        <taxon>Pucciniales</taxon>
        <taxon>Pucciniaceae</taxon>
        <taxon>Puccinia</taxon>
    </lineage>
</organism>
<proteinExistence type="predicted"/>
<evidence type="ECO:0000259" key="3">
    <source>
        <dbReference type="Pfam" id="PF00080"/>
    </source>
</evidence>
<dbReference type="InterPro" id="IPR053257">
    <property type="entry name" value="Cu-only_SOD"/>
</dbReference>
<dbReference type="PANTHER" id="PTHR20910:SF1">
    <property type="entry name" value="SUPEROXIDE DISMUTASE COPPER_ZINC BINDING DOMAIN-CONTAINING PROTEIN"/>
    <property type="match status" value="1"/>
</dbReference>
<dbReference type="PANTHER" id="PTHR20910">
    <property type="entry name" value="AGAP001623-PA"/>
    <property type="match status" value="1"/>
</dbReference>
<dbReference type="GO" id="GO:0046872">
    <property type="term" value="F:metal ion binding"/>
    <property type="evidence" value="ECO:0007669"/>
    <property type="project" value="InterPro"/>
</dbReference>
<accession>A0A0L0V7J4</accession>
<name>A0A0L0V7J4_9BASI</name>
<dbReference type="SUPFAM" id="SSF49329">
    <property type="entry name" value="Cu,Zn superoxide dismutase-like"/>
    <property type="match status" value="1"/>
</dbReference>
<comment type="caution">
    <text evidence="4">The sequence shown here is derived from an EMBL/GenBank/DDBJ whole genome shotgun (WGS) entry which is preliminary data.</text>
</comment>
<dbReference type="Proteomes" id="UP000054564">
    <property type="component" value="Unassembled WGS sequence"/>
</dbReference>
<dbReference type="STRING" id="1165861.A0A0L0V7J4"/>
<dbReference type="Gene3D" id="2.60.40.200">
    <property type="entry name" value="Superoxide dismutase, copper/zinc binding domain"/>
    <property type="match status" value="1"/>
</dbReference>
<feature type="signal peptide" evidence="2">
    <location>
        <begin position="1"/>
        <end position="29"/>
    </location>
</feature>
<feature type="domain" description="Superoxide dismutase copper/zinc binding" evidence="3">
    <location>
        <begin position="62"/>
        <end position="170"/>
    </location>
</feature>
<keyword evidence="5" id="KW-1185">Reference proteome</keyword>
<dbReference type="Pfam" id="PF00080">
    <property type="entry name" value="Sod_Cu"/>
    <property type="match status" value="1"/>
</dbReference>
<dbReference type="GO" id="GO:0006801">
    <property type="term" value="P:superoxide metabolic process"/>
    <property type="evidence" value="ECO:0007669"/>
    <property type="project" value="InterPro"/>
</dbReference>
<dbReference type="EMBL" id="AJIL01000099">
    <property type="protein sequence ID" value="KNE95285.1"/>
    <property type="molecule type" value="Genomic_DNA"/>
</dbReference>
<feature type="region of interest" description="Disordered" evidence="1">
    <location>
        <begin position="110"/>
        <end position="134"/>
    </location>
</feature>
<dbReference type="AlphaFoldDB" id="A0A0L0V7J4"/>
<gene>
    <name evidence="4" type="ORF">PSTG_11370</name>
</gene>
<dbReference type="InterPro" id="IPR001424">
    <property type="entry name" value="SOD_Cu_Zn_dom"/>
</dbReference>
<sequence>MLGYKNGLSLALHFGHLLVLVSQLGLIAGSPNQLSPRGPPGASAYMKSKDGLKAIFLFAPEGDTIKVAIEYSGIPVGQQFALHIHEKPFTNGDCSTAGGFWNPTQSTLKAPGSCPRQAPGHCSSGDLSGKHGKLPGHGAKTMPFTFSDPSLKILATAHGIIGKTVMIHDSTGAPIACDIIKPHKY</sequence>